<protein>
    <submittedName>
        <fullName evidence="1">Uncharacterized protein</fullName>
    </submittedName>
</protein>
<dbReference type="GO" id="GO:0004623">
    <property type="term" value="F:phospholipase A2 activity"/>
    <property type="evidence" value="ECO:0007669"/>
    <property type="project" value="InterPro"/>
</dbReference>
<dbReference type="Pfam" id="PF09056">
    <property type="entry name" value="Phospholip_A2_3"/>
    <property type="match status" value="1"/>
</dbReference>
<reference evidence="1 2" key="1">
    <citation type="submission" date="2017-06" db="EMBL/GenBank/DDBJ databases">
        <title>Ant-infecting Ophiocordyceps genomes reveal a high diversity of potential behavioral manipulation genes and a possible major role for enterotoxins.</title>
        <authorList>
            <person name="De Bekker C."/>
            <person name="Evans H.C."/>
            <person name="Brachmann A."/>
            <person name="Hughes D.P."/>
        </authorList>
    </citation>
    <scope>NUCLEOTIDE SEQUENCE [LARGE SCALE GENOMIC DNA]</scope>
    <source>
        <strain evidence="1 2">Map64</strain>
    </source>
</reference>
<evidence type="ECO:0000313" key="1">
    <source>
        <dbReference type="EMBL" id="PHH59062.1"/>
    </source>
</evidence>
<comment type="caution">
    <text evidence="1">The sequence shown here is derived from an EMBL/GenBank/DDBJ whole genome shotgun (WGS) entry which is preliminary data.</text>
</comment>
<dbReference type="EMBL" id="NJET01000245">
    <property type="protein sequence ID" value="PHH59062.1"/>
    <property type="molecule type" value="Genomic_DNA"/>
</dbReference>
<dbReference type="AlphaFoldDB" id="A0A2C5XVU1"/>
<organism evidence="1 2">
    <name type="scientific">Ophiocordyceps australis</name>
    <dbReference type="NCBI Taxonomy" id="1399860"/>
    <lineage>
        <taxon>Eukaryota</taxon>
        <taxon>Fungi</taxon>
        <taxon>Dikarya</taxon>
        <taxon>Ascomycota</taxon>
        <taxon>Pezizomycotina</taxon>
        <taxon>Sordariomycetes</taxon>
        <taxon>Hypocreomycetidae</taxon>
        <taxon>Hypocreales</taxon>
        <taxon>Ophiocordycipitaceae</taxon>
        <taxon>Ophiocordyceps</taxon>
    </lineage>
</organism>
<accession>A0A2C5XVU1</accession>
<dbReference type="Proteomes" id="UP000226192">
    <property type="component" value="Unassembled WGS sequence"/>
</dbReference>
<proteinExistence type="predicted"/>
<keyword evidence="2" id="KW-1185">Reference proteome</keyword>
<evidence type="ECO:0000313" key="2">
    <source>
        <dbReference type="Proteomes" id="UP000226192"/>
    </source>
</evidence>
<name>A0A2C5XVU1_9HYPO</name>
<dbReference type="SUPFAM" id="SSF48619">
    <property type="entry name" value="Phospholipase A2, PLA2"/>
    <property type="match status" value="1"/>
</dbReference>
<dbReference type="OrthoDB" id="5120271at2759"/>
<dbReference type="InterPro" id="IPR015141">
    <property type="entry name" value="PLipase_A2_prok/fun"/>
</dbReference>
<sequence length="130" mass="14738">MSPDNPFGFPFEEACQRHDFGYRNYKAEQRFTKENRKKIDSNFLKDLQNQCSTTKVVKVCRALGKVYYWAVRAFGGSGQTKRDEVGDGNGNGTVIDAEAKEEYDKALAEYEQAVKEAQKQGALPMLDKII</sequence>
<dbReference type="InterPro" id="IPR036444">
    <property type="entry name" value="PLipase_A2_dom_sf"/>
</dbReference>
<dbReference type="GO" id="GO:0050482">
    <property type="term" value="P:arachidonate secretion"/>
    <property type="evidence" value="ECO:0007669"/>
    <property type="project" value="InterPro"/>
</dbReference>
<gene>
    <name evidence="1" type="ORF">CDD81_3827</name>
</gene>
<dbReference type="Gene3D" id="1.20.90.10">
    <property type="entry name" value="Phospholipase A2 domain"/>
    <property type="match status" value="1"/>
</dbReference>
<dbReference type="GO" id="GO:0006644">
    <property type="term" value="P:phospholipid metabolic process"/>
    <property type="evidence" value="ECO:0007669"/>
    <property type="project" value="InterPro"/>
</dbReference>